<evidence type="ECO:0000256" key="1">
    <source>
        <dbReference type="SAM" id="SignalP"/>
    </source>
</evidence>
<name>R4WFV9_9BURK</name>
<keyword evidence="1" id="KW-0732">Signal</keyword>
<dbReference type="PATRIC" id="fig|758793.3.peg.742"/>
<reference evidence="2 3" key="2">
    <citation type="journal article" date="2018" name="Int. J. Syst. Evol. Microbiol.">
        <title>Burkholderia insecticola sp. nov., a gut symbiotic bacterium of the bean bug Riptortus pedestris.</title>
        <authorList>
            <person name="Takeshita K."/>
            <person name="Tamaki H."/>
            <person name="Ohbayashi T."/>
            <person name="Meng X.-Y."/>
            <person name="Sone T."/>
            <person name="Mitani Y."/>
            <person name="Peeters C."/>
            <person name="Kikuchi Y."/>
            <person name="Vandamme P."/>
        </authorList>
    </citation>
    <scope>NUCLEOTIDE SEQUENCE [LARGE SCALE GENOMIC DNA]</scope>
    <source>
        <strain evidence="2">RPE64</strain>
    </source>
</reference>
<protein>
    <submittedName>
        <fullName evidence="2">Uncharacterized protein</fullName>
    </submittedName>
</protein>
<reference evidence="2 3" key="1">
    <citation type="journal article" date="2013" name="Genome Announc.">
        <title>Complete Genome Sequence of Burkholderia sp. Strain RPE64, Bacterial Symbiont of the Bean Bug Riptortus pedestris.</title>
        <authorList>
            <person name="Shibata T.F."/>
            <person name="Maeda T."/>
            <person name="Nikoh N."/>
            <person name="Yamaguchi K."/>
            <person name="Oshima K."/>
            <person name="Hattori M."/>
            <person name="Nishiyama T."/>
            <person name="Hasebe M."/>
            <person name="Fukatsu T."/>
            <person name="Kikuchi Y."/>
            <person name="Shigenobu S."/>
        </authorList>
    </citation>
    <scope>NUCLEOTIDE SEQUENCE [LARGE SCALE GENOMIC DNA]</scope>
</reference>
<dbReference type="EMBL" id="AP013058">
    <property type="protein sequence ID" value="BAN22494.1"/>
    <property type="molecule type" value="Genomic_DNA"/>
</dbReference>
<proteinExistence type="predicted"/>
<feature type="chain" id="PRO_5004372352" evidence="1">
    <location>
        <begin position="26"/>
        <end position="416"/>
    </location>
</feature>
<organism evidence="2 3">
    <name type="scientific">Caballeronia insecticola</name>
    <dbReference type="NCBI Taxonomy" id="758793"/>
    <lineage>
        <taxon>Bacteria</taxon>
        <taxon>Pseudomonadati</taxon>
        <taxon>Pseudomonadota</taxon>
        <taxon>Betaproteobacteria</taxon>
        <taxon>Burkholderiales</taxon>
        <taxon>Burkholderiaceae</taxon>
        <taxon>Caballeronia</taxon>
    </lineage>
</organism>
<evidence type="ECO:0000313" key="3">
    <source>
        <dbReference type="Proteomes" id="UP000013966"/>
    </source>
</evidence>
<evidence type="ECO:0000313" key="2">
    <source>
        <dbReference type="EMBL" id="BAN22494.1"/>
    </source>
</evidence>
<dbReference type="KEGG" id="buo:BRPE64_ACDS07400"/>
<feature type="signal peptide" evidence="1">
    <location>
        <begin position="1"/>
        <end position="25"/>
    </location>
</feature>
<gene>
    <name evidence="2" type="ORF">BRPE64_ACDS07400</name>
</gene>
<dbReference type="HOGENOM" id="CLU_660006_0_0_4"/>
<accession>R4WFV9</accession>
<dbReference type="AlphaFoldDB" id="R4WFV9"/>
<dbReference type="Proteomes" id="UP000013966">
    <property type="component" value="Chromosome 1"/>
</dbReference>
<sequence>MYPHCVARRLFMVIACCLLVPLAHGTDDYRSLSIPRSNNNAITIGSGIDVDLVNQQRSACLNYKDSDVAWLDGAGAVQTNATIELVSDYTSLAKTLNLEVDYKSKADVNFAALKAGASSSLNIKYDSFAKDENRNLAIVVKAFSDYGRRGLTQYSLDEKFRHLIDDKKFDEFRTACGTHTVVAQHNQSMVAVVLLISASSAASKKSIEATYKTAFEGKATINAVGVSGNVEMGTRWKTIVETAERLGKIKIDFESRGGAGISDALKVAVSADPENINSILSTLTTIGTSFTQTTSAPVGYLLVPNTVFGVKEKVSDPAKLEALNNYYLQLTRVDYAISRVDGYNVSFPDLAVKYQSSPQMLELRAYRNAYFGERDRRFRERDRFGKVGRCAVSIVDFLASSGRVLVRARLVSEMVF</sequence>
<keyword evidence="3" id="KW-1185">Reference proteome</keyword>